<evidence type="ECO:0000256" key="2">
    <source>
        <dbReference type="SAM" id="MobiDB-lite"/>
    </source>
</evidence>
<protein>
    <submittedName>
        <fullName evidence="3">Uncharacterized protein</fullName>
    </submittedName>
</protein>
<gene>
    <name evidence="3" type="ORF">B0A50_02919</name>
</gene>
<reference evidence="3 4" key="1">
    <citation type="submission" date="2017-03" db="EMBL/GenBank/DDBJ databases">
        <title>Genomes of endolithic fungi from Antarctica.</title>
        <authorList>
            <person name="Coleine C."/>
            <person name="Masonjones S."/>
            <person name="Stajich J.E."/>
        </authorList>
    </citation>
    <scope>NUCLEOTIDE SEQUENCE [LARGE SCALE GENOMIC DNA]</scope>
    <source>
        <strain evidence="3 4">CCFEE 6315</strain>
    </source>
</reference>
<accession>A0A4U0U299</accession>
<name>A0A4U0U299_9PEZI</name>
<sequence length="332" mass="35559">MPPRLRLQPGHLVPASPSNTPYICQHCRHASLANATTPAPPLAHTNTTASAPAIARYPPTQPPSYKPPEFRKSQLHRQYQSLLRSSPLLLLFQHNNLKATEWTAIRRELTIALRKVDDDLAAQGEQAASSVANGAKLQIIQTGIFASALKVVDFWTPNFSPNAAAPQGLSAQAYRSATQNAKTQKHTPHRQSSLDPLLSGPLALLTLPEVSPLHLKAALTILAPSKAFPAPKRRVNPAYHEKPVQDGLAKLMLLGARVEGRIFDMEGVRGVGAIPGGLAGLRAQLVGMLGGVGAGVTGALEGMGRGLWVTMEGRRLQMEEEEKKGEAGDKQG</sequence>
<dbReference type="Proteomes" id="UP000308549">
    <property type="component" value="Unassembled WGS sequence"/>
</dbReference>
<dbReference type="EMBL" id="NAJL01000017">
    <property type="protein sequence ID" value="TKA28592.1"/>
    <property type="molecule type" value="Genomic_DNA"/>
</dbReference>
<dbReference type="InterPro" id="IPR043141">
    <property type="entry name" value="Ribosomal_uL10-like_sf"/>
</dbReference>
<dbReference type="PANTHER" id="PTHR11560">
    <property type="entry name" value="39S RIBOSOMAL PROTEIN L10, MITOCHONDRIAL"/>
    <property type="match status" value="1"/>
</dbReference>
<organism evidence="3 4">
    <name type="scientific">Salinomyces thailandicus</name>
    <dbReference type="NCBI Taxonomy" id="706561"/>
    <lineage>
        <taxon>Eukaryota</taxon>
        <taxon>Fungi</taxon>
        <taxon>Dikarya</taxon>
        <taxon>Ascomycota</taxon>
        <taxon>Pezizomycotina</taxon>
        <taxon>Dothideomycetes</taxon>
        <taxon>Dothideomycetidae</taxon>
        <taxon>Mycosphaerellales</taxon>
        <taxon>Teratosphaeriaceae</taxon>
        <taxon>Salinomyces</taxon>
    </lineage>
</organism>
<comment type="similarity">
    <text evidence="1">Belongs to the universal ribosomal protein uL10 family.</text>
</comment>
<dbReference type="Gene3D" id="3.30.70.1730">
    <property type="match status" value="1"/>
</dbReference>
<evidence type="ECO:0000256" key="1">
    <source>
        <dbReference type="ARBA" id="ARBA00008889"/>
    </source>
</evidence>
<proteinExistence type="inferred from homology"/>
<feature type="compositionally biased region" description="Polar residues" evidence="2">
    <location>
        <begin position="170"/>
        <end position="182"/>
    </location>
</feature>
<evidence type="ECO:0000313" key="3">
    <source>
        <dbReference type="EMBL" id="TKA28592.1"/>
    </source>
</evidence>
<evidence type="ECO:0000313" key="4">
    <source>
        <dbReference type="Proteomes" id="UP000308549"/>
    </source>
</evidence>
<keyword evidence="4" id="KW-1185">Reference proteome</keyword>
<dbReference type="InterPro" id="IPR047865">
    <property type="entry name" value="Ribosomal_uL10_bac_type"/>
</dbReference>
<feature type="region of interest" description="Disordered" evidence="2">
    <location>
        <begin position="170"/>
        <end position="194"/>
    </location>
</feature>
<comment type="caution">
    <text evidence="3">The sequence shown here is derived from an EMBL/GenBank/DDBJ whole genome shotgun (WGS) entry which is preliminary data.</text>
</comment>
<dbReference type="AlphaFoldDB" id="A0A4U0U299"/>
<dbReference type="OrthoDB" id="360689at2759"/>
<dbReference type="SUPFAM" id="SSF160369">
    <property type="entry name" value="Ribosomal protein L10-like"/>
    <property type="match status" value="1"/>
</dbReference>